<protein>
    <submittedName>
        <fullName evidence="1">Uncharacterized protein</fullName>
    </submittedName>
</protein>
<dbReference type="STRING" id="381306.AN478_02880"/>
<keyword evidence="2" id="KW-1185">Reference proteome</keyword>
<dbReference type="EMBL" id="FMUN01000004">
    <property type="protein sequence ID" value="SCY30556.1"/>
    <property type="molecule type" value="Genomic_DNA"/>
</dbReference>
<sequence>MKGEPARLAFMLGCPKRAAADNEEGIVTNMDRAPEAAAIRTRPIRHGDVWEYSVTGFFAGGFRVLPVSGRLTYAALAGAGEVEGLALAYALHLAGGGRSFADRGATYFHQEADRSLVEQGTEADGPLRHGPARYLPGTLYPGYRTQRRLEYESGAAEEGTISVLAARALETGVGELPAFKVEDIRERTEPDGARVKCHDTGWFVPALGFFARGTATIRTYDPRGRFQAFQLLGFELERTSPNR</sequence>
<dbReference type="RefSeq" id="WP_143004117.1">
    <property type="nucleotide sequence ID" value="NZ_FMUN01000004.1"/>
</dbReference>
<evidence type="ECO:0000313" key="2">
    <source>
        <dbReference type="Proteomes" id="UP000183104"/>
    </source>
</evidence>
<accession>A0A1G5EU82</accession>
<organism evidence="1 2">
    <name type="scientific">Thiohalorhabdus denitrificans</name>
    <dbReference type="NCBI Taxonomy" id="381306"/>
    <lineage>
        <taxon>Bacteria</taxon>
        <taxon>Pseudomonadati</taxon>
        <taxon>Pseudomonadota</taxon>
        <taxon>Gammaproteobacteria</taxon>
        <taxon>Thiohalorhabdales</taxon>
        <taxon>Thiohalorhabdaceae</taxon>
        <taxon>Thiohalorhabdus</taxon>
    </lineage>
</organism>
<dbReference type="Proteomes" id="UP000183104">
    <property type="component" value="Unassembled WGS sequence"/>
</dbReference>
<dbReference type="AlphaFoldDB" id="A0A1G5EU82"/>
<evidence type="ECO:0000313" key="1">
    <source>
        <dbReference type="EMBL" id="SCY30556.1"/>
    </source>
</evidence>
<proteinExistence type="predicted"/>
<name>A0A1G5EU82_9GAMM</name>
<reference evidence="2" key="1">
    <citation type="submission" date="2016-10" db="EMBL/GenBank/DDBJ databases">
        <authorList>
            <person name="Varghese N."/>
        </authorList>
    </citation>
    <scope>NUCLEOTIDE SEQUENCE [LARGE SCALE GENOMIC DNA]</scope>
    <source>
        <strain evidence="2">HL 19</strain>
    </source>
</reference>
<gene>
    <name evidence="1" type="ORF">SAMN05661077_1776</name>
</gene>